<sequence length="169" mass="18225">MAAPDQVKALLKSTATALPGGVGEINLSAALKATTPAAAQTGAQSAGVGSLESSRGSDHVVHDNQQLIGEFDIFGPFNAAVWAQQTKALTAWNGGVWMDRRMAGDGWTGTSWASRTWAAATWSGDSWADQAWYDDTWSGHYWSAGKWSGHYWSGHYWSSSTWSAKRWGK</sequence>
<keyword evidence="2" id="KW-1185">Reference proteome</keyword>
<gene>
    <name evidence="1" type="ORF">Dfulv_03375</name>
</gene>
<dbReference type="RefSeq" id="WP_259861145.1">
    <property type="nucleotide sequence ID" value="NZ_BAAAST010000030.1"/>
</dbReference>
<proteinExistence type="predicted"/>
<dbReference type="EMBL" id="CP073720">
    <property type="protein sequence ID" value="UWP83360.1"/>
    <property type="molecule type" value="Genomic_DNA"/>
</dbReference>
<evidence type="ECO:0000313" key="1">
    <source>
        <dbReference type="EMBL" id="UWP83360.1"/>
    </source>
</evidence>
<accession>A0ABY5W1V4</accession>
<evidence type="ECO:0000313" key="2">
    <source>
        <dbReference type="Proteomes" id="UP001059617"/>
    </source>
</evidence>
<organism evidence="1 2">
    <name type="scientific">Dactylosporangium fulvum</name>
    <dbReference type="NCBI Taxonomy" id="53359"/>
    <lineage>
        <taxon>Bacteria</taxon>
        <taxon>Bacillati</taxon>
        <taxon>Actinomycetota</taxon>
        <taxon>Actinomycetes</taxon>
        <taxon>Micromonosporales</taxon>
        <taxon>Micromonosporaceae</taxon>
        <taxon>Dactylosporangium</taxon>
    </lineage>
</organism>
<name>A0ABY5W1V4_9ACTN</name>
<dbReference type="Proteomes" id="UP001059617">
    <property type="component" value="Chromosome"/>
</dbReference>
<reference evidence="1" key="1">
    <citation type="submission" date="2021-04" db="EMBL/GenBank/DDBJ databases">
        <authorList>
            <person name="Hartkoorn R.C."/>
            <person name="Beaudoing E."/>
            <person name="Hot D."/>
        </authorList>
    </citation>
    <scope>NUCLEOTIDE SEQUENCE</scope>
    <source>
        <strain evidence="1">NRRL B-16292</strain>
    </source>
</reference>
<reference evidence="1" key="2">
    <citation type="submission" date="2022-09" db="EMBL/GenBank/DDBJ databases">
        <title>Biosynthetic gene clusters of Dactylosporangioum fulvum.</title>
        <authorList>
            <person name="Caradec T."/>
        </authorList>
    </citation>
    <scope>NUCLEOTIDE SEQUENCE</scope>
    <source>
        <strain evidence="1">NRRL B-16292</strain>
    </source>
</reference>
<protein>
    <submittedName>
        <fullName evidence="1">Uncharacterized protein</fullName>
    </submittedName>
</protein>